<gene>
    <name evidence="2" type="ORF">PPRIM_AZ9-3.1.T0970150</name>
</gene>
<feature type="transmembrane region" description="Helical" evidence="1">
    <location>
        <begin position="235"/>
        <end position="259"/>
    </location>
</feature>
<evidence type="ECO:0000256" key="1">
    <source>
        <dbReference type="SAM" id="Phobius"/>
    </source>
</evidence>
<accession>A0A8S1NYY8</accession>
<dbReference type="Proteomes" id="UP000688137">
    <property type="component" value="Unassembled WGS sequence"/>
</dbReference>
<dbReference type="AlphaFoldDB" id="A0A8S1NYY8"/>
<name>A0A8S1NYY8_PARPR</name>
<protein>
    <submittedName>
        <fullName evidence="2">Uncharacterized protein</fullName>
    </submittedName>
</protein>
<evidence type="ECO:0000313" key="2">
    <source>
        <dbReference type="EMBL" id="CAD8095023.1"/>
    </source>
</evidence>
<keyword evidence="1" id="KW-0812">Transmembrane</keyword>
<keyword evidence="1" id="KW-1133">Transmembrane helix</keyword>
<organism evidence="2 3">
    <name type="scientific">Paramecium primaurelia</name>
    <dbReference type="NCBI Taxonomy" id="5886"/>
    <lineage>
        <taxon>Eukaryota</taxon>
        <taxon>Sar</taxon>
        <taxon>Alveolata</taxon>
        <taxon>Ciliophora</taxon>
        <taxon>Intramacronucleata</taxon>
        <taxon>Oligohymenophorea</taxon>
        <taxon>Peniculida</taxon>
        <taxon>Parameciidae</taxon>
        <taxon>Paramecium</taxon>
    </lineage>
</organism>
<feature type="transmembrane region" description="Helical" evidence="1">
    <location>
        <begin position="132"/>
        <end position="151"/>
    </location>
</feature>
<dbReference type="EMBL" id="CAJJDM010000100">
    <property type="protein sequence ID" value="CAD8095023.1"/>
    <property type="molecule type" value="Genomic_DNA"/>
</dbReference>
<feature type="transmembrane region" description="Helical" evidence="1">
    <location>
        <begin position="210"/>
        <end position="229"/>
    </location>
</feature>
<evidence type="ECO:0000313" key="3">
    <source>
        <dbReference type="Proteomes" id="UP000688137"/>
    </source>
</evidence>
<keyword evidence="3" id="KW-1185">Reference proteome</keyword>
<comment type="caution">
    <text evidence="2">The sequence shown here is derived from an EMBL/GenBank/DDBJ whole genome shotgun (WGS) entry which is preliminary data.</text>
</comment>
<proteinExistence type="predicted"/>
<reference evidence="2" key="1">
    <citation type="submission" date="2021-01" db="EMBL/GenBank/DDBJ databases">
        <authorList>
            <consortium name="Genoscope - CEA"/>
            <person name="William W."/>
        </authorList>
    </citation>
    <scope>NUCLEOTIDE SEQUENCE</scope>
</reference>
<keyword evidence="1" id="KW-0472">Membrane</keyword>
<sequence>MSLIEQCIVKIDRIIRPKIIKNLHACIQNTLDGRGGNKTFLKYYPLIEPYPVLITNPIFYQYGDILITLVPSNSVCSYISFDNSFMAYLGIGTVSPVKVASLTITSPFISRQSQFNCRCSSIKNQSPTTNSLPSIILLSINLTFYLIFANYQSYNLDFLIRKQLIRQAKNENEIKTIENIMKPNINEFNQYPQQSIRVQKNIITYKMDLLILKINKLIMIILEPIIYYFHKYHILIYDLNQCQLAFTIIFIQFLLYYVLENQQVEMSHDSINTLKINLINVINTYRQNKKCCQLQSFYIYFINYLNQQLDNECIIIHQSQQIEQFYRVYCSISLIMQIENK</sequence>